<feature type="non-terminal residue" evidence="3">
    <location>
        <position position="1"/>
    </location>
</feature>
<dbReference type="EMBL" id="BTSY01000005">
    <property type="protein sequence ID" value="GMT29246.1"/>
    <property type="molecule type" value="Genomic_DNA"/>
</dbReference>
<feature type="compositionally biased region" description="Acidic residues" evidence="2">
    <location>
        <begin position="349"/>
        <end position="362"/>
    </location>
</feature>
<keyword evidence="4" id="KW-1185">Reference proteome</keyword>
<feature type="region of interest" description="Disordered" evidence="2">
    <location>
        <begin position="322"/>
        <end position="362"/>
    </location>
</feature>
<protein>
    <submittedName>
        <fullName evidence="3">Uncharacterized protein</fullName>
    </submittedName>
</protein>
<feature type="compositionally biased region" description="Basic and acidic residues" evidence="2">
    <location>
        <begin position="334"/>
        <end position="348"/>
    </location>
</feature>
<dbReference type="InterPro" id="IPR011990">
    <property type="entry name" value="TPR-like_helical_dom_sf"/>
</dbReference>
<dbReference type="SUPFAM" id="SSF81901">
    <property type="entry name" value="HCP-like"/>
    <property type="match status" value="1"/>
</dbReference>
<evidence type="ECO:0000313" key="3">
    <source>
        <dbReference type="EMBL" id="GMT29246.1"/>
    </source>
</evidence>
<dbReference type="Gene3D" id="1.25.40.10">
    <property type="entry name" value="Tetratricopeptide repeat domain"/>
    <property type="match status" value="3"/>
</dbReference>
<dbReference type="GO" id="GO:0097730">
    <property type="term" value="C:non-motile cilium"/>
    <property type="evidence" value="ECO:0007669"/>
    <property type="project" value="TreeGrafter"/>
</dbReference>
<feature type="region of interest" description="Disordered" evidence="2">
    <location>
        <begin position="264"/>
        <end position="300"/>
    </location>
</feature>
<dbReference type="GO" id="GO:0036064">
    <property type="term" value="C:ciliary basal body"/>
    <property type="evidence" value="ECO:0007669"/>
    <property type="project" value="TreeGrafter"/>
</dbReference>
<dbReference type="PANTHER" id="PTHR44117">
    <property type="entry name" value="INTRAFLAGELLAR TRANSPORT PROTEIN 88 HOMOLOG"/>
    <property type="match status" value="1"/>
</dbReference>
<gene>
    <name evidence="3" type="ORF">PFISCL1PPCAC_20543</name>
</gene>
<reference evidence="3" key="1">
    <citation type="submission" date="2023-10" db="EMBL/GenBank/DDBJ databases">
        <title>Genome assembly of Pristionchus species.</title>
        <authorList>
            <person name="Yoshida K."/>
            <person name="Sommer R.J."/>
        </authorList>
    </citation>
    <scope>NUCLEOTIDE SEQUENCE</scope>
    <source>
        <strain evidence="3">RS5133</strain>
    </source>
</reference>
<keyword evidence="1" id="KW-0802">TPR repeat</keyword>
<dbReference type="AlphaFoldDB" id="A0AAV5WBG4"/>
<name>A0AAV5WBG4_9BILA</name>
<feature type="repeat" description="TPR" evidence="1">
    <location>
        <begin position="96"/>
        <end position="129"/>
    </location>
</feature>
<dbReference type="PROSITE" id="PS50005">
    <property type="entry name" value="TPR"/>
    <property type="match status" value="2"/>
</dbReference>
<sequence length="362" mass="41325">SIHLLQKGNRSEALEQVETALSLDRYNTAAHVMAGIIAFQDQDINKAILCMQEALDNDALCMQALYNLGLIHKKAHNLENALDCFYKLDKMLRNNVQVVCQLASIYEFMEDSGQAIELYSQANSLAPTDPSILSKLSQIYESEQDKSQAFQCLYDSYRYLPSDIKTVEWIAAYYLEAQFAEKAVTYFEKAALMQPDEIKWHMMIASCTRRAGNYQKAFDLYKAVHHKFPSDLNCLKFLVRLSSDLGMPEAKEYAARLMKAERVSQLRQQRETDSAHSKSGSAASVHSLPVPLNERPQSLNDRRQLSAHLNYDRPYRSATRDIDSSDLSYTDAVGRVERPKTGKRKETREDEFDDLDDSFLPM</sequence>
<proteinExistence type="predicted"/>
<dbReference type="Proteomes" id="UP001432322">
    <property type="component" value="Unassembled WGS sequence"/>
</dbReference>
<evidence type="ECO:0000313" key="4">
    <source>
        <dbReference type="Proteomes" id="UP001432322"/>
    </source>
</evidence>
<dbReference type="Pfam" id="PF13181">
    <property type="entry name" value="TPR_8"/>
    <property type="match status" value="1"/>
</dbReference>
<dbReference type="Pfam" id="PF13432">
    <property type="entry name" value="TPR_16"/>
    <property type="match status" value="2"/>
</dbReference>
<dbReference type="InterPro" id="IPR019734">
    <property type="entry name" value="TPR_rpt"/>
</dbReference>
<feature type="repeat" description="TPR" evidence="1">
    <location>
        <begin position="62"/>
        <end position="95"/>
    </location>
</feature>
<dbReference type="GO" id="GO:0005814">
    <property type="term" value="C:centriole"/>
    <property type="evidence" value="ECO:0007669"/>
    <property type="project" value="TreeGrafter"/>
</dbReference>
<evidence type="ECO:0000256" key="2">
    <source>
        <dbReference type="SAM" id="MobiDB-lite"/>
    </source>
</evidence>
<dbReference type="GO" id="GO:0042073">
    <property type="term" value="P:intraciliary transport"/>
    <property type="evidence" value="ECO:0007669"/>
    <property type="project" value="TreeGrafter"/>
</dbReference>
<feature type="compositionally biased region" description="Basic and acidic residues" evidence="2">
    <location>
        <begin position="264"/>
        <end position="276"/>
    </location>
</feature>
<dbReference type="SMART" id="SM00028">
    <property type="entry name" value="TPR"/>
    <property type="match status" value="5"/>
</dbReference>
<dbReference type="GO" id="GO:0019894">
    <property type="term" value="F:kinesin binding"/>
    <property type="evidence" value="ECO:0007669"/>
    <property type="project" value="TreeGrafter"/>
</dbReference>
<comment type="caution">
    <text evidence="3">The sequence shown here is derived from an EMBL/GenBank/DDBJ whole genome shotgun (WGS) entry which is preliminary data.</text>
</comment>
<accession>A0AAV5WBG4</accession>
<evidence type="ECO:0000256" key="1">
    <source>
        <dbReference type="PROSITE-ProRule" id="PRU00339"/>
    </source>
</evidence>
<dbReference type="GO" id="GO:1905515">
    <property type="term" value="P:non-motile cilium assembly"/>
    <property type="evidence" value="ECO:0007669"/>
    <property type="project" value="TreeGrafter"/>
</dbReference>
<organism evidence="3 4">
    <name type="scientific">Pristionchus fissidentatus</name>
    <dbReference type="NCBI Taxonomy" id="1538716"/>
    <lineage>
        <taxon>Eukaryota</taxon>
        <taxon>Metazoa</taxon>
        <taxon>Ecdysozoa</taxon>
        <taxon>Nematoda</taxon>
        <taxon>Chromadorea</taxon>
        <taxon>Rhabditida</taxon>
        <taxon>Rhabditina</taxon>
        <taxon>Diplogasteromorpha</taxon>
        <taxon>Diplogasteroidea</taxon>
        <taxon>Neodiplogasteridae</taxon>
        <taxon>Pristionchus</taxon>
    </lineage>
</organism>
<dbReference type="GO" id="GO:0097546">
    <property type="term" value="C:ciliary base"/>
    <property type="evidence" value="ECO:0007669"/>
    <property type="project" value="TreeGrafter"/>
</dbReference>
<dbReference type="PANTHER" id="PTHR44117:SF1">
    <property type="entry name" value="INTRAFLAGELLAR TRANSPORT PROTEIN 88 HOMOLOG"/>
    <property type="match status" value="1"/>
</dbReference>